<dbReference type="KEGG" id="ave:Arcve_1659"/>
<protein>
    <submittedName>
        <fullName evidence="4">Type II secretion system protein E</fullName>
    </submittedName>
</protein>
<dbReference type="RefSeq" id="WP_013684315.1">
    <property type="nucleotide sequence ID" value="NC_015320.1"/>
</dbReference>
<dbReference type="PANTHER" id="PTHR30486:SF6">
    <property type="entry name" value="TYPE IV PILUS RETRACTATION ATPASE PILT"/>
    <property type="match status" value="1"/>
</dbReference>
<feature type="domain" description="Bacterial type II secretion system protein E" evidence="2">
    <location>
        <begin position="143"/>
        <end position="414"/>
    </location>
</feature>
<dbReference type="EMBL" id="CP002588">
    <property type="protein sequence ID" value="AEA47659.1"/>
    <property type="molecule type" value="Genomic_DNA"/>
</dbReference>
<dbReference type="eggNOG" id="arCOG01817">
    <property type="taxonomic scope" value="Archaea"/>
</dbReference>
<dbReference type="GeneID" id="10394785"/>
<dbReference type="GO" id="GO:0016887">
    <property type="term" value="F:ATP hydrolysis activity"/>
    <property type="evidence" value="ECO:0007669"/>
    <property type="project" value="InterPro"/>
</dbReference>
<dbReference type="Pfam" id="PF23989">
    <property type="entry name" value="PilB3_C"/>
    <property type="match status" value="1"/>
</dbReference>
<accession>F2KQ56</accession>
<dbReference type="HOGENOM" id="CLU_005379_2_2_2"/>
<dbReference type="InterPro" id="IPR050921">
    <property type="entry name" value="T4SS_GSP_E_ATPase"/>
</dbReference>
<dbReference type="PANTHER" id="PTHR30486">
    <property type="entry name" value="TWITCHING MOTILITY PROTEIN PILT"/>
    <property type="match status" value="1"/>
</dbReference>
<gene>
    <name evidence="4" type="ordered locus">Arcve_1659</name>
</gene>
<dbReference type="InterPro" id="IPR001482">
    <property type="entry name" value="T2SS/T4SS_dom"/>
</dbReference>
<dbReference type="Gene3D" id="3.40.50.300">
    <property type="entry name" value="P-loop containing nucleotide triphosphate hydrolases"/>
    <property type="match status" value="1"/>
</dbReference>
<dbReference type="Pfam" id="PF00437">
    <property type="entry name" value="T2SSE"/>
    <property type="match status" value="1"/>
</dbReference>
<dbReference type="OrthoDB" id="33500at2157"/>
<evidence type="ECO:0000313" key="4">
    <source>
        <dbReference type="EMBL" id="AEA47659.1"/>
    </source>
</evidence>
<dbReference type="CDD" id="cd01130">
    <property type="entry name" value="VirB11-like_ATPase"/>
    <property type="match status" value="1"/>
</dbReference>
<keyword evidence="5" id="KW-1185">Reference proteome</keyword>
<reference evidence="4 5" key="1">
    <citation type="submission" date="2011-03" db="EMBL/GenBank/DDBJ databases">
        <title>The complete genome of Archaeoglobus veneficus SNP6.</title>
        <authorList>
            <consortium name="US DOE Joint Genome Institute (JGI-PGF)"/>
            <person name="Lucas S."/>
            <person name="Copeland A."/>
            <person name="Lapidus A."/>
            <person name="Bruce D."/>
            <person name="Goodwin L."/>
            <person name="Pitluck S."/>
            <person name="Kyrpides N."/>
            <person name="Mavromatis K."/>
            <person name="Pagani I."/>
            <person name="Ivanova N."/>
            <person name="Mikhailova N."/>
            <person name="Lu M."/>
            <person name="Detter J.C."/>
            <person name="Tapia R."/>
            <person name="Han C."/>
            <person name="Land M."/>
            <person name="Hauser L."/>
            <person name="Markowitz V."/>
            <person name="Cheng J.-F."/>
            <person name="Hugenholtz P."/>
            <person name="Woyke T."/>
            <person name="Wu D."/>
            <person name="Spring S."/>
            <person name="Brambilla E."/>
            <person name="Klenk H.-P."/>
            <person name="Eisen J.A."/>
        </authorList>
    </citation>
    <scope>NUCLEOTIDE SEQUENCE [LARGE SCALE GENOMIC DNA]</scope>
    <source>
        <strain>SNP6</strain>
    </source>
</reference>
<name>F2KQ56_ARCVS</name>
<evidence type="ECO:0000256" key="1">
    <source>
        <dbReference type="ARBA" id="ARBA00006611"/>
    </source>
</evidence>
<dbReference type="STRING" id="693661.Arcve_1659"/>
<sequence length="522" mass="60447">MRLKLKFREEAAPQAEVSFEELAKELEKDFQPPEGWVQLESYPVYGKYVFSSVHILAKEEEDDLLYFLREPPLNDEERLVVNDLLSKLHYLPVTPDEMRVKSKAEVLREKMDGVLRDFRIKLDEKSYYRVFYYLLRDTIFYGPITPLMYDPMIEDISCNGYEKPIYIFHRSYANLRTNITFQSDELDRFVIKLAQQCGKHISIAEPMVDATMPDGSRIQMTLGKEVTDHGSTFTIRKFRQEPLTPINLIKWGTFSAEQMAYLWLCIENKKSLIFAGGTASGKTTSTNAVALFIPRKAKIVTIEDTRELMLPHKNWIPAVTREAFQAEARSIDMYDLLRAALRQRPEYIIVGEVRGKEALTLFQAMSTGHTTYSTLHADSVNGVIHRLENPPINVPRPMIEALDIVSIQAQTYVNDKRVRRNTEIAEIVGLDPHTKMLRTTTVFQWDSVKDEHVMVGASKALEDIRKNRGWSVRELQEELERRRQILEYMAENNIMAFKDVANVIYTYQADPDRAMRILGILE</sequence>
<dbReference type="InterPro" id="IPR056571">
    <property type="entry name" value="PilB3-like_C"/>
</dbReference>
<dbReference type="Gene3D" id="3.30.450.380">
    <property type="match status" value="1"/>
</dbReference>
<evidence type="ECO:0000259" key="2">
    <source>
        <dbReference type="Pfam" id="PF00437"/>
    </source>
</evidence>
<evidence type="ECO:0000313" key="5">
    <source>
        <dbReference type="Proteomes" id="UP000008136"/>
    </source>
</evidence>
<dbReference type="Proteomes" id="UP000008136">
    <property type="component" value="Chromosome"/>
</dbReference>
<dbReference type="AlphaFoldDB" id="F2KQ56"/>
<dbReference type="InterPro" id="IPR027417">
    <property type="entry name" value="P-loop_NTPase"/>
</dbReference>
<evidence type="ECO:0000259" key="3">
    <source>
        <dbReference type="Pfam" id="PF23989"/>
    </source>
</evidence>
<organism evidence="4 5">
    <name type="scientific">Archaeoglobus veneficus (strain DSM 11195 / SNP6)</name>
    <dbReference type="NCBI Taxonomy" id="693661"/>
    <lineage>
        <taxon>Archaea</taxon>
        <taxon>Methanobacteriati</taxon>
        <taxon>Methanobacteriota</taxon>
        <taxon>Archaeoglobi</taxon>
        <taxon>Archaeoglobales</taxon>
        <taxon>Archaeoglobaceae</taxon>
        <taxon>Archaeoglobus</taxon>
    </lineage>
</organism>
<dbReference type="SUPFAM" id="SSF52540">
    <property type="entry name" value="P-loop containing nucleoside triphosphate hydrolases"/>
    <property type="match status" value="1"/>
</dbReference>
<comment type="similarity">
    <text evidence="1">Belongs to the GSP E family.</text>
</comment>
<feature type="domain" description="PilB3-like C-terminal" evidence="3">
    <location>
        <begin position="458"/>
        <end position="516"/>
    </location>
</feature>
<proteinExistence type="inferred from homology"/>